<evidence type="ECO:0000313" key="9">
    <source>
        <dbReference type="Proteomes" id="UP000030889"/>
    </source>
</evidence>
<name>A0ABR4YM43_9BACT</name>
<dbReference type="CDD" id="cd08963">
    <property type="entry name" value="L-asparaginase_I"/>
    <property type="match status" value="1"/>
</dbReference>
<dbReference type="PRINTS" id="PR00139">
    <property type="entry name" value="ASNGLNASE"/>
</dbReference>
<sequence length="342" mass="37299">MGRSSVLLIYTGGTIGMKTDPVTGTLVPFDFNGIYDEFPSLRRLDVDLEVLPFEPIDSSNVAPELWVRLADIIRENYERYDGFVVLHGTDTMSYSSSALSFMLENLGKPVVFTGSQIPIGVLRTDGRENLITAIEIAAAKEEGRAIVPEVSLYFQNRLFRANRTKKHSAEELSAFASHNYPALADVGVGIHYRYGAICRCDAGKTFSVNTAVSQDVAVVKIFPGMTEPVFRAMLSAEGVRGVVLETYGAGNAPTFGWFIGALEEAISRGVHVLNVTQCVSGSVNMDIYETGRRLQEAGVISGRDITTEAALAKMMCLLGRGCGTAEFVELMRHSVRGEMTEE</sequence>
<proteinExistence type="inferred from homology"/>
<evidence type="ECO:0000313" key="8">
    <source>
        <dbReference type="EMBL" id="KHE42943.1"/>
    </source>
</evidence>
<reference evidence="8 9" key="1">
    <citation type="submission" date="2014-09" db="EMBL/GenBank/DDBJ databases">
        <title>Alistipes sp. 627, sp. nov., a novel member of the family Rikenellaceae isolated from human faeces.</title>
        <authorList>
            <person name="Shkoporov A.N."/>
            <person name="Chaplin A.V."/>
            <person name="Motuzova O.V."/>
            <person name="Kafarskaia L.I."/>
            <person name="Khokhlova E.V."/>
            <person name="Efimov B.A."/>
        </authorList>
    </citation>
    <scope>NUCLEOTIDE SEQUENCE [LARGE SCALE GENOMIC DNA]</scope>
    <source>
        <strain evidence="8 9">627</strain>
    </source>
</reference>
<accession>A0ABR4YM43</accession>
<dbReference type="PROSITE" id="PS00144">
    <property type="entry name" value="ASN_GLN_ASE_1"/>
    <property type="match status" value="1"/>
</dbReference>
<gene>
    <name evidence="8" type="ORF">LG35_00265</name>
</gene>
<dbReference type="InterPro" id="IPR020827">
    <property type="entry name" value="Asparaginase/glutaminase_AS1"/>
</dbReference>
<evidence type="ECO:0000256" key="3">
    <source>
        <dbReference type="ARBA" id="ARBA00022801"/>
    </source>
</evidence>
<evidence type="ECO:0000256" key="1">
    <source>
        <dbReference type="ARBA" id="ARBA00010518"/>
    </source>
</evidence>
<dbReference type="PIRSF" id="PIRSF001220">
    <property type="entry name" value="L-ASNase_gatD"/>
    <property type="match status" value="1"/>
</dbReference>
<dbReference type="PROSITE" id="PS51732">
    <property type="entry name" value="ASN_GLN_ASE_3"/>
    <property type="match status" value="1"/>
</dbReference>
<dbReference type="PIRSF" id="PIRSF500176">
    <property type="entry name" value="L_ASNase"/>
    <property type="match status" value="1"/>
</dbReference>
<dbReference type="InterPro" id="IPR027474">
    <property type="entry name" value="L-asparaginase_N"/>
</dbReference>
<dbReference type="InterPro" id="IPR027475">
    <property type="entry name" value="Asparaginase/glutaminase_AS2"/>
</dbReference>
<dbReference type="PROSITE" id="PS00917">
    <property type="entry name" value="ASN_GLN_ASE_2"/>
    <property type="match status" value="1"/>
</dbReference>
<dbReference type="EMBL" id="JRGF01000001">
    <property type="protein sequence ID" value="KHE42943.1"/>
    <property type="molecule type" value="Genomic_DNA"/>
</dbReference>
<dbReference type="RefSeq" id="WP_035471130.1">
    <property type="nucleotide sequence ID" value="NZ_JRGF01000001.1"/>
</dbReference>
<organism evidence="8 9">
    <name type="scientific">Alistipes inops</name>
    <dbReference type="NCBI Taxonomy" id="1501391"/>
    <lineage>
        <taxon>Bacteria</taxon>
        <taxon>Pseudomonadati</taxon>
        <taxon>Bacteroidota</taxon>
        <taxon>Bacteroidia</taxon>
        <taxon>Bacteroidales</taxon>
        <taxon>Rikenellaceae</taxon>
        <taxon>Alistipes</taxon>
    </lineage>
</organism>
<dbReference type="Pfam" id="PF17763">
    <property type="entry name" value="Asparaginase_C"/>
    <property type="match status" value="1"/>
</dbReference>
<feature type="domain" description="Asparaginase/glutaminase C-terminal" evidence="7">
    <location>
        <begin position="215"/>
        <end position="331"/>
    </location>
</feature>
<dbReference type="PANTHER" id="PTHR11707:SF28">
    <property type="entry name" value="60 KDA LYSOPHOSPHOLIPASE"/>
    <property type="match status" value="1"/>
</dbReference>
<evidence type="ECO:0000256" key="2">
    <source>
        <dbReference type="ARBA" id="ARBA00012920"/>
    </source>
</evidence>
<dbReference type="InterPro" id="IPR041725">
    <property type="entry name" value="L-asparaginase_I"/>
</dbReference>
<dbReference type="Pfam" id="PF00710">
    <property type="entry name" value="Asparaginase"/>
    <property type="match status" value="1"/>
</dbReference>
<dbReference type="Gene3D" id="3.40.50.40">
    <property type="match status" value="1"/>
</dbReference>
<dbReference type="InterPro" id="IPR037152">
    <property type="entry name" value="L-asparaginase_N_sf"/>
</dbReference>
<dbReference type="InterPro" id="IPR006033">
    <property type="entry name" value="AsnA_fam"/>
</dbReference>
<evidence type="ECO:0000256" key="5">
    <source>
        <dbReference type="PROSITE-ProRule" id="PRU10100"/>
    </source>
</evidence>
<dbReference type="SMART" id="SM00870">
    <property type="entry name" value="Asparaginase"/>
    <property type="match status" value="1"/>
</dbReference>
<feature type="active site" evidence="4">
    <location>
        <position position="14"/>
    </location>
</feature>
<dbReference type="SFLD" id="SFLDS00057">
    <property type="entry name" value="Glutaminase/Asparaginase"/>
    <property type="match status" value="1"/>
</dbReference>
<evidence type="ECO:0000259" key="7">
    <source>
        <dbReference type="Pfam" id="PF17763"/>
    </source>
</evidence>
<dbReference type="SUPFAM" id="SSF53774">
    <property type="entry name" value="Glutaminase/Asparaginase"/>
    <property type="match status" value="1"/>
</dbReference>
<keyword evidence="9" id="KW-1185">Reference proteome</keyword>
<dbReference type="InterPro" id="IPR036152">
    <property type="entry name" value="Asp/glu_Ase-like_sf"/>
</dbReference>
<keyword evidence="3" id="KW-0378">Hydrolase</keyword>
<dbReference type="InterPro" id="IPR040919">
    <property type="entry name" value="Asparaginase_C"/>
</dbReference>
<dbReference type="InterPro" id="IPR006034">
    <property type="entry name" value="Asparaginase/glutaminase-like"/>
</dbReference>
<feature type="domain" description="L-asparaginase N-terminal" evidence="6">
    <location>
        <begin position="6"/>
        <end position="194"/>
    </location>
</feature>
<comment type="similarity">
    <text evidence="1">Belongs to the asparaginase 1 family.</text>
</comment>
<dbReference type="NCBIfam" id="TIGR00519">
    <property type="entry name" value="asnASE_I"/>
    <property type="match status" value="1"/>
</dbReference>
<dbReference type="InterPro" id="IPR027473">
    <property type="entry name" value="L-asparaginase_C"/>
</dbReference>
<dbReference type="PANTHER" id="PTHR11707">
    <property type="entry name" value="L-ASPARAGINASE"/>
    <property type="match status" value="1"/>
</dbReference>
<feature type="active site" evidence="5">
    <location>
        <position position="89"/>
    </location>
</feature>
<comment type="caution">
    <text evidence="8">The sequence shown here is derived from an EMBL/GenBank/DDBJ whole genome shotgun (WGS) entry which is preliminary data.</text>
</comment>
<dbReference type="EC" id="3.5.1.1" evidence="2"/>
<evidence type="ECO:0000256" key="4">
    <source>
        <dbReference type="PROSITE-ProRule" id="PRU10099"/>
    </source>
</evidence>
<dbReference type="Gene3D" id="3.40.50.1170">
    <property type="entry name" value="L-asparaginase, N-terminal domain"/>
    <property type="match status" value="1"/>
</dbReference>
<dbReference type="Proteomes" id="UP000030889">
    <property type="component" value="Unassembled WGS sequence"/>
</dbReference>
<evidence type="ECO:0000259" key="6">
    <source>
        <dbReference type="Pfam" id="PF00710"/>
    </source>
</evidence>
<protein>
    <recommendedName>
        <fullName evidence="2">asparaginase</fullName>
        <ecNumber evidence="2">3.5.1.1</ecNumber>
    </recommendedName>
</protein>